<proteinExistence type="inferred from homology"/>
<dbReference type="InterPro" id="IPR036046">
    <property type="entry name" value="Acylphosphatase-like_dom_sf"/>
</dbReference>
<dbReference type="EMBL" id="AP006497">
    <property type="protein sequence ID" value="BAM81528.1"/>
    <property type="molecule type" value="Genomic_DNA"/>
</dbReference>
<dbReference type="OMA" id="PLNEMKH"/>
<dbReference type="OrthoDB" id="7961613at2759"/>
<dbReference type="PANTHER" id="PTHR47268">
    <property type="entry name" value="ACYLPHOSPHATASE"/>
    <property type="match status" value="1"/>
</dbReference>
<dbReference type="GeneID" id="16995672"/>
<keyword evidence="1" id="KW-0378">Hydrolase</keyword>
<evidence type="ECO:0000313" key="5">
    <source>
        <dbReference type="Proteomes" id="UP000007014"/>
    </source>
</evidence>
<feature type="active site" evidence="1">
    <location>
        <position position="42"/>
    </location>
</feature>
<evidence type="ECO:0000313" key="4">
    <source>
        <dbReference type="EMBL" id="BAM81528.1"/>
    </source>
</evidence>
<dbReference type="SUPFAM" id="SSF54975">
    <property type="entry name" value="Acylphosphatase/BLUF domain-like"/>
    <property type="match status" value="1"/>
</dbReference>
<dbReference type="EC" id="3.6.1.7" evidence="1"/>
<dbReference type="InterPro" id="IPR020456">
    <property type="entry name" value="Acylphosphatase"/>
</dbReference>
<sequence>MEASPSLCHCRARVYGLVQGVFYRASTQEKATQLGVAGWVRNCADGSVELEAFGTTTKVEELLAWCRRGPELARVDRVDIEWLPPPQHPDEWRQWNPFRVVR</sequence>
<reference evidence="4 5" key="2">
    <citation type="journal article" date="2007" name="BMC Biol.">
        <title>A 100%-complete sequence reveals unusually simple genomic features in the hot-spring red alga Cyanidioschyzon merolae.</title>
        <authorList>
            <person name="Nozaki H."/>
            <person name="Takano H."/>
            <person name="Misumi O."/>
            <person name="Terasawa K."/>
            <person name="Matsuzaki M."/>
            <person name="Maruyama S."/>
            <person name="Nishida K."/>
            <person name="Yagisawa F."/>
            <person name="Yoshida Y."/>
            <person name="Fujiwara T."/>
            <person name="Takio S."/>
            <person name="Tamura K."/>
            <person name="Chung S.J."/>
            <person name="Nakamura S."/>
            <person name="Kuroiwa H."/>
            <person name="Tanaka K."/>
            <person name="Sato N."/>
            <person name="Kuroiwa T."/>
        </authorList>
    </citation>
    <scope>NUCLEOTIDE SEQUENCE [LARGE SCALE GENOMIC DNA]</scope>
    <source>
        <strain evidence="4 5">10D</strain>
    </source>
</reference>
<feature type="domain" description="Acylphosphatase-like" evidence="3">
    <location>
        <begin position="9"/>
        <end position="102"/>
    </location>
</feature>
<dbReference type="Gramene" id="CMO164CT">
    <property type="protein sequence ID" value="CMO164CT"/>
    <property type="gene ID" value="CMO164C"/>
</dbReference>
<evidence type="ECO:0000256" key="1">
    <source>
        <dbReference type="PROSITE-ProRule" id="PRU00520"/>
    </source>
</evidence>
<evidence type="ECO:0000256" key="2">
    <source>
        <dbReference type="RuleBase" id="RU004168"/>
    </source>
</evidence>
<dbReference type="AlphaFoldDB" id="M1VJL0"/>
<dbReference type="InterPro" id="IPR001792">
    <property type="entry name" value="Acylphosphatase-like_dom"/>
</dbReference>
<accession>M1VJL0</accession>
<dbReference type="Gene3D" id="3.30.70.100">
    <property type="match status" value="1"/>
</dbReference>
<dbReference type="PROSITE" id="PS51160">
    <property type="entry name" value="ACYLPHOSPHATASE_3"/>
    <property type="match status" value="1"/>
</dbReference>
<dbReference type="GO" id="GO:0003998">
    <property type="term" value="F:acylphosphatase activity"/>
    <property type="evidence" value="ECO:0007669"/>
    <property type="project" value="UniProtKB-EC"/>
</dbReference>
<dbReference type="PANTHER" id="PTHR47268:SF4">
    <property type="entry name" value="ACYLPHOSPHATASE"/>
    <property type="match status" value="1"/>
</dbReference>
<reference evidence="4 5" key="1">
    <citation type="journal article" date="2004" name="Nature">
        <title>Genome sequence of the ultrasmall unicellular red alga Cyanidioschyzon merolae 10D.</title>
        <authorList>
            <person name="Matsuzaki M."/>
            <person name="Misumi O."/>
            <person name="Shin-i T."/>
            <person name="Maruyama S."/>
            <person name="Takahara M."/>
            <person name="Miyagishima S."/>
            <person name="Mori T."/>
            <person name="Nishida K."/>
            <person name="Yagisawa F."/>
            <person name="Nishida K."/>
            <person name="Yoshida Y."/>
            <person name="Nishimura Y."/>
            <person name="Nakao S."/>
            <person name="Kobayashi T."/>
            <person name="Momoyama Y."/>
            <person name="Higashiyama T."/>
            <person name="Minoda A."/>
            <person name="Sano M."/>
            <person name="Nomoto H."/>
            <person name="Oishi K."/>
            <person name="Hayashi H."/>
            <person name="Ohta F."/>
            <person name="Nishizaka S."/>
            <person name="Haga S."/>
            <person name="Miura S."/>
            <person name="Morishita T."/>
            <person name="Kabeya Y."/>
            <person name="Terasawa K."/>
            <person name="Suzuki Y."/>
            <person name="Ishii Y."/>
            <person name="Asakawa S."/>
            <person name="Takano H."/>
            <person name="Ohta N."/>
            <person name="Kuroiwa H."/>
            <person name="Tanaka K."/>
            <person name="Shimizu N."/>
            <person name="Sugano S."/>
            <person name="Sato N."/>
            <person name="Nozaki H."/>
            <person name="Ogasawara N."/>
            <person name="Kohara Y."/>
            <person name="Kuroiwa T."/>
        </authorList>
    </citation>
    <scope>NUCLEOTIDE SEQUENCE [LARGE SCALE GENOMIC DNA]</scope>
    <source>
        <strain evidence="4 5">10D</strain>
    </source>
</reference>
<dbReference type="HOGENOM" id="CLU_141932_1_0_1"/>
<comment type="catalytic activity">
    <reaction evidence="1">
        <text>an acyl phosphate + H2O = a carboxylate + phosphate + H(+)</text>
        <dbReference type="Rhea" id="RHEA:14965"/>
        <dbReference type="ChEBI" id="CHEBI:15377"/>
        <dbReference type="ChEBI" id="CHEBI:15378"/>
        <dbReference type="ChEBI" id="CHEBI:29067"/>
        <dbReference type="ChEBI" id="CHEBI:43474"/>
        <dbReference type="ChEBI" id="CHEBI:59918"/>
        <dbReference type="EC" id="3.6.1.7"/>
    </reaction>
</comment>
<dbReference type="STRING" id="280699.M1VJL0"/>
<feature type="active site" evidence="1">
    <location>
        <position position="24"/>
    </location>
</feature>
<name>M1VJL0_CYAM1</name>
<dbReference type="eggNOG" id="KOG3360">
    <property type="taxonomic scope" value="Eukaryota"/>
</dbReference>
<dbReference type="PRINTS" id="PR00112">
    <property type="entry name" value="ACYLPHPHTASE"/>
</dbReference>
<keyword evidence="5" id="KW-1185">Reference proteome</keyword>
<dbReference type="InterPro" id="IPR017968">
    <property type="entry name" value="Acylphosphatase_CS"/>
</dbReference>
<evidence type="ECO:0000259" key="3">
    <source>
        <dbReference type="PROSITE" id="PS51160"/>
    </source>
</evidence>
<dbReference type="Pfam" id="PF00708">
    <property type="entry name" value="Acylphosphatase"/>
    <property type="match status" value="1"/>
</dbReference>
<gene>
    <name evidence="4" type="ORF">CYME_CMO164C</name>
</gene>
<dbReference type="PROSITE" id="PS00151">
    <property type="entry name" value="ACYLPHOSPHATASE_2"/>
    <property type="match status" value="1"/>
</dbReference>
<comment type="similarity">
    <text evidence="2">Belongs to the acylphosphatase family.</text>
</comment>
<dbReference type="Proteomes" id="UP000007014">
    <property type="component" value="Chromosome 15"/>
</dbReference>
<organism evidence="4 5">
    <name type="scientific">Cyanidioschyzon merolae (strain NIES-3377 / 10D)</name>
    <name type="common">Unicellular red alga</name>
    <dbReference type="NCBI Taxonomy" id="280699"/>
    <lineage>
        <taxon>Eukaryota</taxon>
        <taxon>Rhodophyta</taxon>
        <taxon>Bangiophyceae</taxon>
        <taxon>Cyanidiales</taxon>
        <taxon>Cyanidiaceae</taxon>
        <taxon>Cyanidioschyzon</taxon>
    </lineage>
</organism>
<dbReference type="KEGG" id="cme:CYME_CMO164C"/>
<dbReference type="RefSeq" id="XP_005537564.1">
    <property type="nucleotide sequence ID" value="XM_005537507.1"/>
</dbReference>
<protein>
    <recommendedName>
        <fullName evidence="1">acylphosphatase</fullName>
        <ecNumber evidence="1">3.6.1.7</ecNumber>
    </recommendedName>
</protein>